<dbReference type="eggNOG" id="COG0840">
    <property type="taxonomic scope" value="Bacteria"/>
</dbReference>
<dbReference type="Pfam" id="PF00015">
    <property type="entry name" value="MCPsignal"/>
    <property type="match status" value="1"/>
</dbReference>
<dbReference type="Proteomes" id="UP000006746">
    <property type="component" value="Unassembled WGS sequence"/>
</dbReference>
<name>K2J0L6_9PROT</name>
<organism evidence="11 12">
    <name type="scientific">Oceanibaculum indicum P24</name>
    <dbReference type="NCBI Taxonomy" id="1207063"/>
    <lineage>
        <taxon>Bacteria</taxon>
        <taxon>Pseudomonadati</taxon>
        <taxon>Pseudomonadota</taxon>
        <taxon>Alphaproteobacteria</taxon>
        <taxon>Rhodospirillales</taxon>
        <taxon>Oceanibaculaceae</taxon>
        <taxon>Oceanibaculum</taxon>
    </lineage>
</organism>
<feature type="coiled-coil region" evidence="6">
    <location>
        <begin position="296"/>
        <end position="362"/>
    </location>
</feature>
<evidence type="ECO:0000256" key="3">
    <source>
        <dbReference type="ARBA" id="ARBA00023224"/>
    </source>
</evidence>
<dbReference type="SMART" id="SM00283">
    <property type="entry name" value="MA"/>
    <property type="match status" value="1"/>
</dbReference>
<reference evidence="11 12" key="1">
    <citation type="journal article" date="2012" name="J. Bacteriol.">
        <title>Genome Sequence of Oceanibaculum indicum Type Strain P24.</title>
        <authorList>
            <person name="Lai Q."/>
            <person name="Shao Z."/>
        </authorList>
    </citation>
    <scope>NUCLEOTIDE SEQUENCE [LARGE SCALE GENOMIC DNA]</scope>
    <source>
        <strain evidence="11 12">P24</strain>
    </source>
</reference>
<feature type="domain" description="T-SNARE coiled-coil homology" evidence="9">
    <location>
        <begin position="493"/>
        <end position="555"/>
    </location>
</feature>
<dbReference type="PROSITE" id="PS50111">
    <property type="entry name" value="CHEMOTAXIS_TRANSDUC_2"/>
    <property type="match status" value="1"/>
</dbReference>
<comment type="subcellular location">
    <subcellularLocation>
        <location evidence="1">Cell inner membrane</location>
        <topology evidence="1">Multi-pass membrane protein</topology>
    </subcellularLocation>
</comment>
<dbReference type="EMBL" id="AMRL01000007">
    <property type="protein sequence ID" value="EKE76461.1"/>
    <property type="molecule type" value="Genomic_DNA"/>
</dbReference>
<keyword evidence="7" id="KW-0472">Membrane</keyword>
<keyword evidence="3 5" id="KW-0807">Transducer</keyword>
<evidence type="ECO:0000259" key="10">
    <source>
        <dbReference type="PROSITE" id="PS50885"/>
    </source>
</evidence>
<dbReference type="PANTHER" id="PTHR32089:SF112">
    <property type="entry name" value="LYSOZYME-LIKE PROTEIN-RELATED"/>
    <property type="match status" value="1"/>
</dbReference>
<accession>K2J0L6</accession>
<evidence type="ECO:0000256" key="2">
    <source>
        <dbReference type="ARBA" id="ARBA00022519"/>
    </source>
</evidence>
<dbReference type="PROSITE" id="PS50885">
    <property type="entry name" value="HAMP"/>
    <property type="match status" value="1"/>
</dbReference>
<evidence type="ECO:0000256" key="1">
    <source>
        <dbReference type="ARBA" id="ARBA00004429"/>
    </source>
</evidence>
<proteinExistence type="inferred from homology"/>
<dbReference type="GO" id="GO:0007165">
    <property type="term" value="P:signal transduction"/>
    <property type="evidence" value="ECO:0007669"/>
    <property type="project" value="UniProtKB-KW"/>
</dbReference>
<evidence type="ECO:0000259" key="9">
    <source>
        <dbReference type="PROSITE" id="PS50192"/>
    </source>
</evidence>
<evidence type="ECO:0000313" key="11">
    <source>
        <dbReference type="EMBL" id="EKE76461.1"/>
    </source>
</evidence>
<evidence type="ECO:0000256" key="6">
    <source>
        <dbReference type="SAM" id="Coils"/>
    </source>
</evidence>
<gene>
    <name evidence="11" type="ORF">P24_07449</name>
</gene>
<dbReference type="SMART" id="SM00304">
    <property type="entry name" value="HAMP"/>
    <property type="match status" value="1"/>
</dbReference>
<evidence type="ECO:0000256" key="4">
    <source>
        <dbReference type="ARBA" id="ARBA00029447"/>
    </source>
</evidence>
<feature type="domain" description="Methyl-accepting transducer" evidence="8">
    <location>
        <begin position="341"/>
        <end position="577"/>
    </location>
</feature>
<keyword evidence="7" id="KW-1133">Transmembrane helix</keyword>
<feature type="transmembrane region" description="Helical" evidence="7">
    <location>
        <begin position="28"/>
        <end position="48"/>
    </location>
</feature>
<dbReference type="PANTHER" id="PTHR32089">
    <property type="entry name" value="METHYL-ACCEPTING CHEMOTAXIS PROTEIN MCPB"/>
    <property type="match status" value="1"/>
</dbReference>
<keyword evidence="12" id="KW-1185">Reference proteome</keyword>
<comment type="caution">
    <text evidence="11">The sequence shown here is derived from an EMBL/GenBank/DDBJ whole genome shotgun (WGS) entry which is preliminary data.</text>
</comment>
<dbReference type="PROSITE" id="PS50192">
    <property type="entry name" value="T_SNARE"/>
    <property type="match status" value="1"/>
</dbReference>
<evidence type="ECO:0000256" key="5">
    <source>
        <dbReference type="PROSITE-ProRule" id="PRU00284"/>
    </source>
</evidence>
<dbReference type="Gene3D" id="1.10.287.950">
    <property type="entry name" value="Methyl-accepting chemotaxis protein"/>
    <property type="match status" value="1"/>
</dbReference>
<dbReference type="InterPro" id="IPR003660">
    <property type="entry name" value="HAMP_dom"/>
</dbReference>
<keyword evidence="2" id="KW-0997">Cell inner membrane</keyword>
<evidence type="ECO:0000259" key="8">
    <source>
        <dbReference type="PROSITE" id="PS50111"/>
    </source>
</evidence>
<feature type="transmembrane region" description="Helical" evidence="7">
    <location>
        <begin position="222"/>
        <end position="246"/>
    </location>
</feature>
<dbReference type="Gene3D" id="6.10.340.10">
    <property type="match status" value="1"/>
</dbReference>
<evidence type="ECO:0000256" key="7">
    <source>
        <dbReference type="SAM" id="Phobius"/>
    </source>
</evidence>
<dbReference type="InterPro" id="IPR000727">
    <property type="entry name" value="T_SNARE_dom"/>
</dbReference>
<dbReference type="AlphaFoldDB" id="K2J0L6"/>
<dbReference type="GO" id="GO:0005886">
    <property type="term" value="C:plasma membrane"/>
    <property type="evidence" value="ECO:0007669"/>
    <property type="project" value="UniProtKB-SubCell"/>
</dbReference>
<feature type="domain" description="HAMP" evidence="10">
    <location>
        <begin position="248"/>
        <end position="300"/>
    </location>
</feature>
<keyword evidence="7" id="KW-0812">Transmembrane</keyword>
<protein>
    <submittedName>
        <fullName evidence="11">Methyl-accepting chemotaxis protein</fullName>
    </submittedName>
</protein>
<comment type="similarity">
    <text evidence="4">Belongs to the methyl-accepting chemotaxis (MCP) protein family.</text>
</comment>
<dbReference type="PATRIC" id="fig|1207063.3.peg.1507"/>
<dbReference type="SUPFAM" id="SSF58104">
    <property type="entry name" value="Methyl-accepting chemotaxis protein (MCP) signaling domain"/>
    <property type="match status" value="1"/>
</dbReference>
<keyword evidence="2" id="KW-1003">Cell membrane</keyword>
<dbReference type="Pfam" id="PF00672">
    <property type="entry name" value="HAMP"/>
    <property type="match status" value="1"/>
</dbReference>
<dbReference type="STRING" id="1207063.P24_07449"/>
<sequence length="597" mass="62989">MNMSDIALSGSPVRARRDGRSLSVMQKLLAIVGLCISFTFAVGGAAVWQLSLIGEEMQSVVRNDMPLTSMVHKVSEHQLEQAVLLERVTRLGGLRSDANATSLQNAISALEATTPKVYAEIRAAEDLAKAAIANAKDAAEAEEYSTALHDLEAIDRNFVILSDQIRDITTALREGRIEQAEGMLAGVLASEETLHKQFVALINKLDSFTAEAMETAYAHEQFALKLMAALSIAGAVLGFGIAAWLVRGQITRPLSQVVNALLRLAEGDTSIDVDVRSRDEVGQVGLAFRTFKQRTIEIKRLEAEQAEREARAEEEKRQAMLQLADSFEQSVGSIVGIVSAAATELEAAAQTLNASLEETNAQASTVAAAATQASTNVETVATACEELAASVREIGSQVSQSSRVSERAVGTAEQTQETAEGLFAAAQKIGEVVNLIQEIAEQTNLLALNATIEAARAGAAGKGFAVVASEVKNLASQTAKATEDITLQISEVQGGTQRTVGAIKEIAQVINESREIASAIASAVEEQDAATQEIARNVQQASAGTQEVSGAIVQVSQAASEGGSAASQVLSSAQELSQSAAQLRTEMESFLARVRAA</sequence>
<dbReference type="InterPro" id="IPR004089">
    <property type="entry name" value="MCPsignal_dom"/>
</dbReference>
<evidence type="ECO:0000313" key="12">
    <source>
        <dbReference type="Proteomes" id="UP000006746"/>
    </source>
</evidence>
<dbReference type="CDD" id="cd06225">
    <property type="entry name" value="HAMP"/>
    <property type="match status" value="1"/>
</dbReference>
<keyword evidence="6" id="KW-0175">Coiled coil</keyword>